<dbReference type="OrthoDB" id="1716816at2759"/>
<dbReference type="PRINTS" id="PR00420">
    <property type="entry name" value="RNGMNOXGNASE"/>
</dbReference>
<name>A0A4Q2CZA6_9AGAR</name>
<evidence type="ECO:0000256" key="4">
    <source>
        <dbReference type="ARBA" id="ARBA00023002"/>
    </source>
</evidence>
<dbReference type="InterPro" id="IPR036188">
    <property type="entry name" value="FAD/NAD-bd_sf"/>
</dbReference>
<keyword evidence="8" id="KW-1185">Reference proteome</keyword>
<dbReference type="Proteomes" id="UP000290288">
    <property type="component" value="Unassembled WGS sequence"/>
</dbReference>
<comment type="similarity">
    <text evidence="1">Belongs to the PheA/TfdB FAD monooxygenase family.</text>
</comment>
<gene>
    <name evidence="7" type="ORF">EST38_g14093</name>
</gene>
<dbReference type="InterPro" id="IPR002938">
    <property type="entry name" value="FAD-bd"/>
</dbReference>
<evidence type="ECO:0000256" key="1">
    <source>
        <dbReference type="ARBA" id="ARBA00007801"/>
    </source>
</evidence>
<evidence type="ECO:0000313" key="8">
    <source>
        <dbReference type="Proteomes" id="UP000290288"/>
    </source>
</evidence>
<feature type="domain" description="FAD-binding" evidence="5">
    <location>
        <begin position="6"/>
        <end position="358"/>
    </location>
</feature>
<dbReference type="InterPro" id="IPR050641">
    <property type="entry name" value="RIFMO-like"/>
</dbReference>
<dbReference type="GO" id="GO:0071949">
    <property type="term" value="F:FAD binding"/>
    <property type="evidence" value="ECO:0007669"/>
    <property type="project" value="InterPro"/>
</dbReference>
<dbReference type="Pfam" id="PF07976">
    <property type="entry name" value="Phe_hydrox_dim"/>
    <property type="match status" value="1"/>
</dbReference>
<dbReference type="PANTHER" id="PTHR43004:SF20">
    <property type="entry name" value="2-MONOOXYGENASE, PUTATIVE (AFU_ORTHOLOGUE AFUA_1G13660)-RELATED"/>
    <property type="match status" value="1"/>
</dbReference>
<dbReference type="InterPro" id="IPR036249">
    <property type="entry name" value="Thioredoxin-like_sf"/>
</dbReference>
<comment type="caution">
    <text evidence="7">The sequence shown here is derived from an EMBL/GenBank/DDBJ whole genome shotgun (WGS) entry which is preliminary data.</text>
</comment>
<dbReference type="CDD" id="cd02979">
    <property type="entry name" value="PHOX_C"/>
    <property type="match status" value="1"/>
</dbReference>
<protein>
    <recommendedName>
        <fullName evidence="9">Phenol 2-monooxygenase</fullName>
    </recommendedName>
</protein>
<keyword evidence="4" id="KW-0560">Oxidoreductase</keyword>
<dbReference type="EMBL" id="SDEE01001624">
    <property type="protein sequence ID" value="RXW11762.1"/>
    <property type="molecule type" value="Genomic_DNA"/>
</dbReference>
<dbReference type="InterPro" id="IPR012941">
    <property type="entry name" value="Phe_hydrox_C_dim_dom"/>
</dbReference>
<dbReference type="PANTHER" id="PTHR43004">
    <property type="entry name" value="TRK SYSTEM POTASSIUM UPTAKE PROTEIN"/>
    <property type="match status" value="1"/>
</dbReference>
<evidence type="ECO:0000256" key="2">
    <source>
        <dbReference type="ARBA" id="ARBA00022630"/>
    </source>
</evidence>
<sequence>MKESYVDVLIVGAGPAGLMAANALARAGINVRVIEKKATAVNAGHADGIQPRTIEIFQSYGLAERLIREGNHMYMALTQRVPDITAPSARYPFEVTLHQGRIEKILLDSMEQFGVKVERSTVPTVIQLTDDQANVADPGSYAVKRMDADDSFETVQAKFVIGADGAHSWVRKSLGISMEGEQTDSVWGVIDVRLETDFPDIRAKSIINSNTGTCFIIPREDDKDRIYIQLDGTNIGLSTTCNGRVDKTAASPEKLLAVAQEMMKPFRVKQVGECEWWTVYSVGQRVASSYSAQERVFIVGDACHTHSPKAGQGMNASMGDSHNLAWKLTHVLRGWAGLQFLKTYEYERRKFAQDLIAFDKIWSKLFTGKPRTEENQDGVTHEEFLRHFQTFGGFSSNVGIHYGASTITSSEYQNVAQHLPIGQRMIPQVFIRAADGRPIEIQDMLPADTRLRLLVFTGDIDFATKEQLQELCNELERVITTFSRNNTPSEVFRVISIAGTTLRKVDGAHLELPAFLRSHWSSVLVDDLDTKGKQGGDGYTNYGIDQSAGAVVLVRPDGYVGTVAPFNEEGVKHLGTYLNGFINPVQF</sequence>
<dbReference type="InterPro" id="IPR038220">
    <property type="entry name" value="PHOX_C_sf"/>
</dbReference>
<dbReference type="GO" id="GO:0016709">
    <property type="term" value="F:oxidoreductase activity, acting on paired donors, with incorporation or reduction of molecular oxygen, NAD(P)H as one donor, and incorporation of one atom of oxygen"/>
    <property type="evidence" value="ECO:0007669"/>
    <property type="project" value="UniProtKB-ARBA"/>
</dbReference>
<dbReference type="AlphaFoldDB" id="A0A4Q2CZA6"/>
<evidence type="ECO:0000259" key="5">
    <source>
        <dbReference type="Pfam" id="PF01494"/>
    </source>
</evidence>
<keyword evidence="2" id="KW-0285">Flavoprotein</keyword>
<organism evidence="7 8">
    <name type="scientific">Candolleomyces aberdarensis</name>
    <dbReference type="NCBI Taxonomy" id="2316362"/>
    <lineage>
        <taxon>Eukaryota</taxon>
        <taxon>Fungi</taxon>
        <taxon>Dikarya</taxon>
        <taxon>Basidiomycota</taxon>
        <taxon>Agaricomycotina</taxon>
        <taxon>Agaricomycetes</taxon>
        <taxon>Agaricomycetidae</taxon>
        <taxon>Agaricales</taxon>
        <taxon>Agaricineae</taxon>
        <taxon>Psathyrellaceae</taxon>
        <taxon>Candolleomyces</taxon>
    </lineage>
</organism>
<evidence type="ECO:0000313" key="7">
    <source>
        <dbReference type="EMBL" id="RXW11762.1"/>
    </source>
</evidence>
<evidence type="ECO:0000256" key="3">
    <source>
        <dbReference type="ARBA" id="ARBA00022827"/>
    </source>
</evidence>
<keyword evidence="3" id="KW-0274">FAD</keyword>
<evidence type="ECO:0008006" key="9">
    <source>
        <dbReference type="Google" id="ProtNLM"/>
    </source>
</evidence>
<dbReference type="Pfam" id="PF01494">
    <property type="entry name" value="FAD_binding_3"/>
    <property type="match status" value="1"/>
</dbReference>
<accession>A0A4Q2CZA6</accession>
<evidence type="ECO:0000259" key="6">
    <source>
        <dbReference type="Pfam" id="PF07976"/>
    </source>
</evidence>
<dbReference type="Gene3D" id="3.30.9.10">
    <property type="entry name" value="D-Amino Acid Oxidase, subunit A, domain 2"/>
    <property type="match status" value="1"/>
</dbReference>
<dbReference type="SUPFAM" id="SSF54373">
    <property type="entry name" value="FAD-linked reductases, C-terminal domain"/>
    <property type="match status" value="1"/>
</dbReference>
<dbReference type="STRING" id="2316362.A0A4Q2CZA6"/>
<dbReference type="Gene3D" id="3.40.30.20">
    <property type="match status" value="1"/>
</dbReference>
<reference evidence="7 8" key="1">
    <citation type="submission" date="2019-01" db="EMBL/GenBank/DDBJ databases">
        <title>Draft genome sequence of Psathyrella aberdarensis IHI B618.</title>
        <authorList>
            <person name="Buettner E."/>
            <person name="Kellner H."/>
        </authorList>
    </citation>
    <scope>NUCLEOTIDE SEQUENCE [LARGE SCALE GENOMIC DNA]</scope>
    <source>
        <strain evidence="7 8">IHI B618</strain>
    </source>
</reference>
<proteinExistence type="inferred from homology"/>
<dbReference type="SUPFAM" id="SSF52833">
    <property type="entry name" value="Thioredoxin-like"/>
    <property type="match status" value="1"/>
</dbReference>
<feature type="domain" description="Phenol hydroxylase-like C-terminal dimerisation" evidence="6">
    <location>
        <begin position="400"/>
        <end position="584"/>
    </location>
</feature>
<dbReference type="SUPFAM" id="SSF51905">
    <property type="entry name" value="FAD/NAD(P)-binding domain"/>
    <property type="match status" value="1"/>
</dbReference>
<dbReference type="Gene3D" id="3.50.50.60">
    <property type="entry name" value="FAD/NAD(P)-binding domain"/>
    <property type="match status" value="1"/>
</dbReference>